<dbReference type="EMBL" id="WIUZ02000007">
    <property type="protein sequence ID" value="KAF9785258.1"/>
    <property type="molecule type" value="Genomic_DNA"/>
</dbReference>
<dbReference type="Pfam" id="PF12090">
    <property type="entry name" value="Spt20_SEP"/>
    <property type="match status" value="1"/>
</dbReference>
<dbReference type="InterPro" id="IPR021950">
    <property type="entry name" value="Spt20"/>
</dbReference>
<evidence type="ECO:0000313" key="2">
    <source>
        <dbReference type="EMBL" id="KAF9785258.1"/>
    </source>
</evidence>
<gene>
    <name evidence="2" type="ORF">BJ322DRAFT_1006495</name>
</gene>
<dbReference type="OrthoDB" id="1932706at2759"/>
<dbReference type="GO" id="GO:0003712">
    <property type="term" value="F:transcription coregulator activity"/>
    <property type="evidence" value="ECO:0007669"/>
    <property type="project" value="InterPro"/>
</dbReference>
<dbReference type="PANTHER" id="PTHR13526">
    <property type="entry name" value="TRANSCRIPTION FACTOR SPT20 HOMOLOG"/>
    <property type="match status" value="1"/>
</dbReference>
<dbReference type="AlphaFoldDB" id="A0A9P6HG75"/>
<dbReference type="GO" id="GO:0006357">
    <property type="term" value="P:regulation of transcription by RNA polymerase II"/>
    <property type="evidence" value="ECO:0007669"/>
    <property type="project" value="TreeGrafter"/>
</dbReference>
<keyword evidence="3" id="KW-1185">Reference proteome</keyword>
<protein>
    <submittedName>
        <fullName evidence="2">Spt20 family-domain-containing protein</fullName>
    </submittedName>
</protein>
<name>A0A9P6HG75_9AGAM</name>
<organism evidence="2 3">
    <name type="scientific">Thelephora terrestris</name>
    <dbReference type="NCBI Taxonomy" id="56493"/>
    <lineage>
        <taxon>Eukaryota</taxon>
        <taxon>Fungi</taxon>
        <taxon>Dikarya</taxon>
        <taxon>Basidiomycota</taxon>
        <taxon>Agaricomycotina</taxon>
        <taxon>Agaricomycetes</taxon>
        <taxon>Thelephorales</taxon>
        <taxon>Thelephoraceae</taxon>
        <taxon>Thelephora</taxon>
    </lineage>
</organism>
<feature type="domain" description="Spt20-like SEP" evidence="1">
    <location>
        <begin position="21"/>
        <end position="162"/>
    </location>
</feature>
<dbReference type="PANTHER" id="PTHR13526:SF8">
    <property type="entry name" value="TRANSCRIPTION FACTOR SPT20 HOMOLOG"/>
    <property type="match status" value="1"/>
</dbReference>
<accession>A0A9P6HG75</accession>
<sequence length="224" mass="25495">MSNYNLTRHVDDLLSTTQNLPPSFTVHLKSAHWCLNNFNAGAKFAYNHQVAALLDDIRAQRIPVDLLELFDAEKVPFYEGNMIVEIRDHRPDDQPDVFTPHRVLLQPNGESLYADICRISQKSGCVWTDQQALEVEARILMSTAPPLCLDPDPHLTRAVNSILRVSVPTAPPSLKRKASAMDPEETAFEKVRRAKIMQFMKPTSTRPHKSVYLFTFNFVYLTAF</sequence>
<reference evidence="2" key="1">
    <citation type="journal article" date="2020" name="Nat. Commun.">
        <title>Large-scale genome sequencing of mycorrhizal fungi provides insights into the early evolution of symbiotic traits.</title>
        <authorList>
            <person name="Miyauchi S."/>
            <person name="Kiss E."/>
            <person name="Kuo A."/>
            <person name="Drula E."/>
            <person name="Kohler A."/>
            <person name="Sanchez-Garcia M."/>
            <person name="Morin E."/>
            <person name="Andreopoulos B."/>
            <person name="Barry K.W."/>
            <person name="Bonito G."/>
            <person name="Buee M."/>
            <person name="Carver A."/>
            <person name="Chen C."/>
            <person name="Cichocki N."/>
            <person name="Clum A."/>
            <person name="Culley D."/>
            <person name="Crous P.W."/>
            <person name="Fauchery L."/>
            <person name="Girlanda M."/>
            <person name="Hayes R.D."/>
            <person name="Keri Z."/>
            <person name="LaButti K."/>
            <person name="Lipzen A."/>
            <person name="Lombard V."/>
            <person name="Magnuson J."/>
            <person name="Maillard F."/>
            <person name="Murat C."/>
            <person name="Nolan M."/>
            <person name="Ohm R.A."/>
            <person name="Pangilinan J."/>
            <person name="Pereira M.F."/>
            <person name="Perotto S."/>
            <person name="Peter M."/>
            <person name="Pfister S."/>
            <person name="Riley R."/>
            <person name="Sitrit Y."/>
            <person name="Stielow J.B."/>
            <person name="Szollosi G."/>
            <person name="Zifcakova L."/>
            <person name="Stursova M."/>
            <person name="Spatafora J.W."/>
            <person name="Tedersoo L."/>
            <person name="Vaario L.M."/>
            <person name="Yamada A."/>
            <person name="Yan M."/>
            <person name="Wang P."/>
            <person name="Xu J."/>
            <person name="Bruns T."/>
            <person name="Baldrian P."/>
            <person name="Vilgalys R."/>
            <person name="Dunand C."/>
            <person name="Henrissat B."/>
            <person name="Grigoriev I.V."/>
            <person name="Hibbett D."/>
            <person name="Nagy L.G."/>
            <person name="Martin F.M."/>
        </authorList>
    </citation>
    <scope>NUCLEOTIDE SEQUENCE</scope>
    <source>
        <strain evidence="2">UH-Tt-Lm1</strain>
    </source>
</reference>
<comment type="caution">
    <text evidence="2">The sequence shown here is derived from an EMBL/GenBank/DDBJ whole genome shotgun (WGS) entry which is preliminary data.</text>
</comment>
<reference evidence="2" key="2">
    <citation type="submission" date="2020-11" db="EMBL/GenBank/DDBJ databases">
        <authorList>
            <consortium name="DOE Joint Genome Institute"/>
            <person name="Kuo A."/>
            <person name="Miyauchi S."/>
            <person name="Kiss E."/>
            <person name="Drula E."/>
            <person name="Kohler A."/>
            <person name="Sanchez-Garcia M."/>
            <person name="Andreopoulos B."/>
            <person name="Barry K.W."/>
            <person name="Bonito G."/>
            <person name="Buee M."/>
            <person name="Carver A."/>
            <person name="Chen C."/>
            <person name="Cichocki N."/>
            <person name="Clum A."/>
            <person name="Culley D."/>
            <person name="Crous P.W."/>
            <person name="Fauchery L."/>
            <person name="Girlanda M."/>
            <person name="Hayes R."/>
            <person name="Keri Z."/>
            <person name="Labutti K."/>
            <person name="Lipzen A."/>
            <person name="Lombard V."/>
            <person name="Magnuson J."/>
            <person name="Maillard F."/>
            <person name="Morin E."/>
            <person name="Murat C."/>
            <person name="Nolan M."/>
            <person name="Ohm R."/>
            <person name="Pangilinan J."/>
            <person name="Pereira M."/>
            <person name="Perotto S."/>
            <person name="Peter M."/>
            <person name="Riley R."/>
            <person name="Sitrit Y."/>
            <person name="Stielow B."/>
            <person name="Szollosi G."/>
            <person name="Zifcakova L."/>
            <person name="Stursova M."/>
            <person name="Spatafora J.W."/>
            <person name="Tedersoo L."/>
            <person name="Vaario L.-M."/>
            <person name="Yamada A."/>
            <person name="Yan M."/>
            <person name="Wang P."/>
            <person name="Xu J."/>
            <person name="Bruns T."/>
            <person name="Baldrian P."/>
            <person name="Vilgalys R."/>
            <person name="Henrissat B."/>
            <person name="Grigoriev I.V."/>
            <person name="Hibbett D."/>
            <person name="Nagy L.G."/>
            <person name="Martin F.M."/>
        </authorList>
    </citation>
    <scope>NUCLEOTIDE SEQUENCE</scope>
    <source>
        <strain evidence="2">UH-Tt-Lm1</strain>
    </source>
</reference>
<dbReference type="GO" id="GO:0000124">
    <property type="term" value="C:SAGA complex"/>
    <property type="evidence" value="ECO:0007669"/>
    <property type="project" value="InterPro"/>
</dbReference>
<dbReference type="Proteomes" id="UP000736335">
    <property type="component" value="Unassembled WGS sequence"/>
</dbReference>
<evidence type="ECO:0000313" key="3">
    <source>
        <dbReference type="Proteomes" id="UP000736335"/>
    </source>
</evidence>
<proteinExistence type="predicted"/>
<evidence type="ECO:0000259" key="1">
    <source>
        <dbReference type="Pfam" id="PF12090"/>
    </source>
</evidence>
<dbReference type="InterPro" id="IPR046468">
    <property type="entry name" value="Spt20-like_SEP"/>
</dbReference>